<comment type="cofactor">
    <cofactor evidence="1">
        <name>Mg(2+)</name>
        <dbReference type="ChEBI" id="CHEBI:18420"/>
    </cofactor>
</comment>
<accession>A0A0G0K459</accession>
<evidence type="ECO:0000256" key="3">
    <source>
        <dbReference type="ARBA" id="ARBA00022553"/>
    </source>
</evidence>
<dbReference type="InterPro" id="IPR016066">
    <property type="entry name" value="A-D-PHexomutase_CS"/>
</dbReference>
<organism evidence="11 12">
    <name type="scientific">Candidatus Falkowbacteria bacterium GW2011_GWE1_38_31</name>
    <dbReference type="NCBI Taxonomy" id="1618638"/>
    <lineage>
        <taxon>Bacteria</taxon>
        <taxon>Candidatus Falkowiibacteriota</taxon>
    </lineage>
</organism>
<dbReference type="InterPro" id="IPR005845">
    <property type="entry name" value="A-D-PHexomutase_a/b/a-II"/>
</dbReference>
<reference evidence="11 12" key="1">
    <citation type="journal article" date="2015" name="Nature">
        <title>rRNA introns, odd ribosomes, and small enigmatic genomes across a large radiation of phyla.</title>
        <authorList>
            <person name="Brown C.T."/>
            <person name="Hug L.A."/>
            <person name="Thomas B.C."/>
            <person name="Sharon I."/>
            <person name="Castelle C.J."/>
            <person name="Singh A."/>
            <person name="Wilkins M.J."/>
            <person name="Williams K.H."/>
            <person name="Banfield J.F."/>
        </authorList>
    </citation>
    <scope>NUCLEOTIDE SEQUENCE [LARGE SCALE GENOMIC DNA]</scope>
</reference>
<keyword evidence="3" id="KW-0597">Phosphoprotein</keyword>
<evidence type="ECO:0000313" key="11">
    <source>
        <dbReference type="EMBL" id="KKQ70215.1"/>
    </source>
</evidence>
<keyword evidence="4 7" id="KW-0479">Metal-binding</keyword>
<comment type="caution">
    <text evidence="11">The sequence shown here is derived from an EMBL/GenBank/DDBJ whole genome shotgun (WGS) entry which is preliminary data.</text>
</comment>
<dbReference type="Gene3D" id="3.40.120.10">
    <property type="entry name" value="Alpha-D-Glucose-1,6-Bisphosphate, subunit A, domain 3"/>
    <property type="match status" value="3"/>
</dbReference>
<keyword evidence="5 7" id="KW-0460">Magnesium</keyword>
<dbReference type="GO" id="GO:0000287">
    <property type="term" value="F:magnesium ion binding"/>
    <property type="evidence" value="ECO:0007669"/>
    <property type="project" value="InterPro"/>
</dbReference>
<sequence length="475" mass="53802">MKINPNIIRGYDIRGLVNKDLNEEILENFGKAYGSYMIRHGEYKAIIGHDSRGDSVAYKDAFIRGLISTGMDVIDMGLIMVGTKYWAQYHFNTKSAIMITASHNPKEFNGMKLAKNYSESMILEDLKSLIRQIETEDFVVAKTAGSIKKIDITQEYFNDILQRVKIEKKFKVVVDPSCSTPGAIVPNLLRQAGCEVIESNCNLDPSFPLGVADPTETIVAERLRDKVLETGADLGFSYDSDGDRIGIVDEKGTIIWNDVLVALLALDVLNSHPHSKIMFNTLCSKVVSDTIEKYGGEAFMWRTGHGFLKKKNQEIGAPFIGELSGHFFFSADFYNHDDGCYVTLRLLEYLSRTNQSLNQAISQLPHYISSPEIKLYCDDSKKIALIEKISPILKNDFKDAEVIDDERAGDGVRLEMNDSMFIIRYSQNGPYITIKFEAKTEEKYIQLKKYISNLLHTFIEIEWDNEIRVNVESLE</sequence>
<evidence type="ECO:0000256" key="7">
    <source>
        <dbReference type="RuleBase" id="RU004326"/>
    </source>
</evidence>
<comment type="similarity">
    <text evidence="2 7">Belongs to the phosphohexose mutase family.</text>
</comment>
<evidence type="ECO:0000259" key="10">
    <source>
        <dbReference type="Pfam" id="PF02880"/>
    </source>
</evidence>
<evidence type="ECO:0000313" key="12">
    <source>
        <dbReference type="Proteomes" id="UP000034022"/>
    </source>
</evidence>
<dbReference type="PROSITE" id="PS00710">
    <property type="entry name" value="PGM_PMM"/>
    <property type="match status" value="1"/>
</dbReference>
<dbReference type="PANTHER" id="PTHR43771:SF2">
    <property type="entry name" value="PHOSPHOMANNOMUTASE_PHOSPHOGLUCOMUTASE"/>
    <property type="match status" value="1"/>
</dbReference>
<evidence type="ECO:0000256" key="6">
    <source>
        <dbReference type="ARBA" id="ARBA00023235"/>
    </source>
</evidence>
<dbReference type="InterPro" id="IPR005846">
    <property type="entry name" value="A-D-PHexomutase_a/b/a-III"/>
</dbReference>
<dbReference type="Pfam" id="PF02880">
    <property type="entry name" value="PGM_PMM_III"/>
    <property type="match status" value="1"/>
</dbReference>
<protein>
    <submittedName>
        <fullName evidence="11">Phosphomannomutase</fullName>
    </submittedName>
</protein>
<evidence type="ECO:0000259" key="8">
    <source>
        <dbReference type="Pfam" id="PF02878"/>
    </source>
</evidence>
<proteinExistence type="inferred from homology"/>
<dbReference type="PRINTS" id="PR00509">
    <property type="entry name" value="PGMPMM"/>
</dbReference>
<feature type="domain" description="Alpha-D-phosphohexomutase alpha/beta/alpha" evidence="10">
    <location>
        <begin position="258"/>
        <end position="365"/>
    </location>
</feature>
<dbReference type="GO" id="GO:0016868">
    <property type="term" value="F:intramolecular phosphotransferase activity"/>
    <property type="evidence" value="ECO:0007669"/>
    <property type="project" value="InterPro"/>
</dbReference>
<dbReference type="CDD" id="cd03089">
    <property type="entry name" value="PMM_PGM"/>
    <property type="match status" value="1"/>
</dbReference>
<evidence type="ECO:0000256" key="5">
    <source>
        <dbReference type="ARBA" id="ARBA00022842"/>
    </source>
</evidence>
<evidence type="ECO:0000259" key="9">
    <source>
        <dbReference type="Pfam" id="PF02879"/>
    </source>
</evidence>
<dbReference type="InterPro" id="IPR036900">
    <property type="entry name" value="A-D-PHexomutase_C_sf"/>
</dbReference>
<dbReference type="InterPro" id="IPR005841">
    <property type="entry name" value="Alpha-D-phosphohexomutase_SF"/>
</dbReference>
<feature type="domain" description="Alpha-D-phosphohexomutase alpha/beta/alpha" evidence="9">
    <location>
        <begin position="155"/>
        <end position="252"/>
    </location>
</feature>
<dbReference type="SUPFAM" id="SSF53738">
    <property type="entry name" value="Phosphoglucomutase, first 3 domains"/>
    <property type="match status" value="3"/>
</dbReference>
<dbReference type="SUPFAM" id="SSF55957">
    <property type="entry name" value="Phosphoglucomutase, C-terminal domain"/>
    <property type="match status" value="1"/>
</dbReference>
<dbReference type="Gene3D" id="3.30.310.50">
    <property type="entry name" value="Alpha-D-phosphohexomutase, C-terminal domain"/>
    <property type="match status" value="1"/>
</dbReference>
<dbReference type="InterPro" id="IPR016055">
    <property type="entry name" value="A-D-PHexomutase_a/b/a-I/II/III"/>
</dbReference>
<dbReference type="InterPro" id="IPR005844">
    <property type="entry name" value="A-D-PHexomutase_a/b/a-I"/>
</dbReference>
<dbReference type="Pfam" id="PF02879">
    <property type="entry name" value="PGM_PMM_II"/>
    <property type="match status" value="1"/>
</dbReference>
<feature type="domain" description="Alpha-D-phosphohexomutase alpha/beta/alpha" evidence="8">
    <location>
        <begin position="8"/>
        <end position="138"/>
    </location>
</feature>
<name>A0A0G0K459_9BACT</name>
<keyword evidence="6" id="KW-0413">Isomerase</keyword>
<dbReference type="EMBL" id="LBUU01000006">
    <property type="protein sequence ID" value="KKQ70215.1"/>
    <property type="molecule type" value="Genomic_DNA"/>
</dbReference>
<dbReference type="GO" id="GO:0005975">
    <property type="term" value="P:carbohydrate metabolic process"/>
    <property type="evidence" value="ECO:0007669"/>
    <property type="project" value="InterPro"/>
</dbReference>
<evidence type="ECO:0000256" key="4">
    <source>
        <dbReference type="ARBA" id="ARBA00022723"/>
    </source>
</evidence>
<gene>
    <name evidence="11" type="ORF">US91_C0006G0054</name>
</gene>
<dbReference type="AlphaFoldDB" id="A0A0G0K459"/>
<dbReference type="Pfam" id="PF02878">
    <property type="entry name" value="PGM_PMM_I"/>
    <property type="match status" value="1"/>
</dbReference>
<dbReference type="PANTHER" id="PTHR43771">
    <property type="entry name" value="PHOSPHOMANNOMUTASE"/>
    <property type="match status" value="1"/>
</dbReference>
<evidence type="ECO:0000256" key="2">
    <source>
        <dbReference type="ARBA" id="ARBA00010231"/>
    </source>
</evidence>
<evidence type="ECO:0000256" key="1">
    <source>
        <dbReference type="ARBA" id="ARBA00001946"/>
    </source>
</evidence>
<dbReference type="Proteomes" id="UP000034022">
    <property type="component" value="Unassembled WGS sequence"/>
</dbReference>